<name>A0A9I9EJQ8_CUCME</name>
<dbReference type="AlphaFoldDB" id="A0A9I9EJQ8"/>
<accession>A0A9I9EJQ8</accession>
<organism evidence="1">
    <name type="scientific">Cucumis melo</name>
    <name type="common">Muskmelon</name>
    <dbReference type="NCBI Taxonomy" id="3656"/>
    <lineage>
        <taxon>Eukaryota</taxon>
        <taxon>Viridiplantae</taxon>
        <taxon>Streptophyta</taxon>
        <taxon>Embryophyta</taxon>
        <taxon>Tracheophyta</taxon>
        <taxon>Spermatophyta</taxon>
        <taxon>Magnoliopsida</taxon>
        <taxon>eudicotyledons</taxon>
        <taxon>Gunneridae</taxon>
        <taxon>Pentapetalae</taxon>
        <taxon>rosids</taxon>
        <taxon>fabids</taxon>
        <taxon>Cucurbitales</taxon>
        <taxon>Cucurbitaceae</taxon>
        <taxon>Benincaseae</taxon>
        <taxon>Cucumis</taxon>
    </lineage>
</organism>
<dbReference type="EnsemblPlants" id="MELO3C034705.2.1">
    <property type="protein sequence ID" value="MELO3C034705.2.1"/>
    <property type="gene ID" value="MELO3C034705.2"/>
</dbReference>
<proteinExistence type="predicted"/>
<evidence type="ECO:0000313" key="1">
    <source>
        <dbReference type="EnsemblPlants" id="MELO3C034705.2.1"/>
    </source>
</evidence>
<sequence>MEIETFNLELNVGSFSEGVVDSVDADEWCCRLVEVWVRHLDGAGKPPIAKTEDISEPGAAIASSLFLIISLSNPSFDSFANLANAAFSASPIPFVASAFRNNS</sequence>
<dbReference type="Gramene" id="MELO3C034705.2.1">
    <property type="protein sequence ID" value="MELO3C034705.2.1"/>
    <property type="gene ID" value="MELO3C034705.2"/>
</dbReference>
<protein>
    <submittedName>
        <fullName evidence="1">Uncharacterized protein</fullName>
    </submittedName>
</protein>
<reference evidence="1" key="1">
    <citation type="submission" date="2023-03" db="UniProtKB">
        <authorList>
            <consortium name="EnsemblPlants"/>
        </authorList>
    </citation>
    <scope>IDENTIFICATION</scope>
</reference>